<reference evidence="12" key="4">
    <citation type="submission" date="2025-04" db="UniProtKB">
        <authorList>
            <consortium name="RefSeq"/>
        </authorList>
    </citation>
    <scope>IDENTIFICATION</scope>
    <source>
        <tissue evidence="12">Leaf</tissue>
    </source>
</reference>
<gene>
    <name evidence="12" type="primary">LOC116192696</name>
    <name evidence="9" type="ORF">CDL15_Pgr019092</name>
</gene>
<reference evidence="11" key="3">
    <citation type="journal article" date="2020" name="Plant Biotechnol. J.">
        <title>The pomegranate (Punica granatum L.) draft genome dissects genetic divergence between soft- and hard-seeded cultivars.</title>
        <authorList>
            <person name="Luo X."/>
            <person name="Li H."/>
            <person name="Wu Z."/>
            <person name="Yao W."/>
            <person name="Zhao P."/>
            <person name="Cao D."/>
            <person name="Yu H."/>
            <person name="Li K."/>
            <person name="Poudel K."/>
            <person name="Zhao D."/>
            <person name="Zhang F."/>
            <person name="Xia X."/>
            <person name="Chen L."/>
            <person name="Wang Q."/>
            <person name="Jing D."/>
            <person name="Cao S."/>
        </authorList>
    </citation>
    <scope>NUCLEOTIDE SEQUENCE [LARGE SCALE GENOMIC DNA]</scope>
</reference>
<proteinExistence type="inferred from homology"/>
<evidence type="ECO:0000259" key="8">
    <source>
        <dbReference type="Pfam" id="PF03088"/>
    </source>
</evidence>
<keyword evidence="7" id="KW-1133">Transmembrane helix</keyword>
<evidence type="ECO:0000256" key="3">
    <source>
        <dbReference type="ARBA" id="ARBA00022554"/>
    </source>
</evidence>
<feature type="transmembrane region" description="Helical" evidence="7">
    <location>
        <begin position="37"/>
        <end position="58"/>
    </location>
</feature>
<dbReference type="GO" id="GO:0016787">
    <property type="term" value="F:hydrolase activity"/>
    <property type="evidence" value="ECO:0007669"/>
    <property type="project" value="TreeGrafter"/>
</dbReference>
<dbReference type="InterPro" id="IPR018119">
    <property type="entry name" value="Strictosidine_synth_cons-reg"/>
</dbReference>
<dbReference type="Proteomes" id="UP000515151">
    <property type="component" value="Chromosome 1"/>
</dbReference>
<keyword evidence="4" id="KW-0732">Signal</keyword>
<evidence type="ECO:0000256" key="1">
    <source>
        <dbReference type="ARBA" id="ARBA00004116"/>
    </source>
</evidence>
<dbReference type="Pfam" id="PF20067">
    <property type="entry name" value="SSL_N"/>
    <property type="match status" value="1"/>
</dbReference>
<name>A0A218XKY6_PUNGR</name>
<evidence type="ECO:0000313" key="10">
    <source>
        <dbReference type="Proteomes" id="UP000197138"/>
    </source>
</evidence>
<feature type="region of interest" description="Disordered" evidence="6">
    <location>
        <begin position="1"/>
        <end position="25"/>
    </location>
</feature>
<reference evidence="10" key="1">
    <citation type="journal article" date="2017" name="Plant J.">
        <title>The pomegranate (Punica granatum L.) genome and the genomics of punicalagin biosynthesis.</title>
        <authorList>
            <person name="Qin G."/>
            <person name="Xu C."/>
            <person name="Ming R."/>
            <person name="Tang H."/>
            <person name="Guyot R."/>
            <person name="Kramer E.M."/>
            <person name="Hu Y."/>
            <person name="Yi X."/>
            <person name="Qi Y."/>
            <person name="Xu X."/>
            <person name="Gao Z."/>
            <person name="Pan H."/>
            <person name="Jian J."/>
            <person name="Tian Y."/>
            <person name="Yue Z."/>
            <person name="Xu Y."/>
        </authorList>
    </citation>
    <scope>NUCLEOTIDE SEQUENCE [LARGE SCALE GENOMIC DNA]</scope>
    <source>
        <strain evidence="10">cv. Dabenzi</strain>
    </source>
</reference>
<comment type="subcellular location">
    <subcellularLocation>
        <location evidence="1">Vacuole</location>
    </subcellularLocation>
</comment>
<evidence type="ECO:0000256" key="7">
    <source>
        <dbReference type="SAM" id="Phobius"/>
    </source>
</evidence>
<protein>
    <submittedName>
        <fullName evidence="12">Protein STRICTOSIDINE SYNTHASE-LIKE 2-like</fullName>
    </submittedName>
</protein>
<keyword evidence="3" id="KW-0926">Vacuole</keyword>
<dbReference type="Pfam" id="PF03088">
    <property type="entry name" value="Str_synth"/>
    <property type="match status" value="1"/>
</dbReference>
<accession>A0A218XKY6</accession>
<dbReference type="PANTHER" id="PTHR10426">
    <property type="entry name" value="STRICTOSIDINE SYNTHASE-RELATED"/>
    <property type="match status" value="1"/>
</dbReference>
<comment type="similarity">
    <text evidence="2">Belongs to the strictosidine synthase family.</text>
</comment>
<feature type="domain" description="Strictosidine synthase conserved region" evidence="8">
    <location>
        <begin position="197"/>
        <end position="283"/>
    </location>
</feature>
<keyword evidence="11" id="KW-1185">Reference proteome</keyword>
<keyword evidence="7" id="KW-0812">Transmembrane</keyword>
<dbReference type="OrthoDB" id="5307922at2759"/>
<dbReference type="EMBL" id="MTKT01001276">
    <property type="protein sequence ID" value="OWM85468.1"/>
    <property type="molecule type" value="Genomic_DNA"/>
</dbReference>
<reference evidence="9" key="2">
    <citation type="submission" date="2017-06" db="EMBL/GenBank/DDBJ databases">
        <title>The pomegranate genome and the genomics of punicalagin biosynthesis.</title>
        <authorList>
            <person name="Xu C."/>
        </authorList>
    </citation>
    <scope>NUCLEOTIDE SEQUENCE [LARGE SCALE GENOMIC DNA]</scope>
    <source>
        <tissue evidence="9">Fresh leaf</tissue>
    </source>
</reference>
<dbReference type="Proteomes" id="UP000197138">
    <property type="component" value="Unassembled WGS sequence"/>
</dbReference>
<evidence type="ECO:0000313" key="11">
    <source>
        <dbReference type="Proteomes" id="UP000515151"/>
    </source>
</evidence>
<evidence type="ECO:0000313" key="9">
    <source>
        <dbReference type="EMBL" id="OWM85468.1"/>
    </source>
</evidence>
<evidence type="ECO:0000256" key="5">
    <source>
        <dbReference type="ARBA" id="ARBA00023180"/>
    </source>
</evidence>
<dbReference type="GO" id="GO:0005773">
    <property type="term" value="C:vacuole"/>
    <property type="evidence" value="ECO:0007669"/>
    <property type="project" value="UniProtKB-SubCell"/>
</dbReference>
<sequence>MNATASHGRLSAQTSSSISSLHVQKGEKERRAMNSKLLLPASAAVVLFSALIVIIATLRPGGLDLLRRETDVIAGRVQAVPIERAVGPESFAFDPRGDGPYTGLSDGRVVKWVEHERRWVAFAYTSPNREECEGPHDHEAMEHICGRPLGLGFNHNTGDLYVADAYMGLLVVGPDGGSATKVDVAAGVDPGPLRFANGLDIDQRSGTIYFSDSSTKYQRKDYISLILAGDKTGRLMKYDPHTKRVEVLLHSLAFANGVAMTSDGSSVLISETSSCRILQYCLKTGTTRVFTRLPGFPDNIKRSPRGGYWVGIFSRKGRLLDWLLANPMVGTALTKYVPNHTKVALWYTRWRGRGLAVRLGEEGEVLEVLEGESIGSEWKSVSEVVEMEMETERGGKNKFWVGSVNMPFAGTFLR</sequence>
<dbReference type="Gene3D" id="2.120.10.30">
    <property type="entry name" value="TolB, C-terminal domain"/>
    <property type="match status" value="1"/>
</dbReference>
<dbReference type="RefSeq" id="XP_031377166.1">
    <property type="nucleotide sequence ID" value="XM_031521306.1"/>
</dbReference>
<dbReference type="PANTHER" id="PTHR10426:SF79">
    <property type="entry name" value="PROTEIN STRICTOSIDINE SYNTHASE-LIKE 2"/>
    <property type="match status" value="1"/>
</dbReference>
<evidence type="ECO:0000256" key="2">
    <source>
        <dbReference type="ARBA" id="ARBA00009191"/>
    </source>
</evidence>
<keyword evidence="7" id="KW-0472">Membrane</keyword>
<keyword evidence="5" id="KW-0325">Glycoprotein</keyword>
<evidence type="ECO:0000256" key="4">
    <source>
        <dbReference type="ARBA" id="ARBA00022729"/>
    </source>
</evidence>
<evidence type="ECO:0000313" key="12">
    <source>
        <dbReference type="RefSeq" id="XP_031377166.1"/>
    </source>
</evidence>
<evidence type="ECO:0000256" key="6">
    <source>
        <dbReference type="SAM" id="MobiDB-lite"/>
    </source>
</evidence>
<organism evidence="9 10">
    <name type="scientific">Punica granatum</name>
    <name type="common">Pomegranate</name>
    <dbReference type="NCBI Taxonomy" id="22663"/>
    <lineage>
        <taxon>Eukaryota</taxon>
        <taxon>Viridiplantae</taxon>
        <taxon>Streptophyta</taxon>
        <taxon>Embryophyta</taxon>
        <taxon>Tracheophyta</taxon>
        <taxon>Spermatophyta</taxon>
        <taxon>Magnoliopsida</taxon>
        <taxon>eudicotyledons</taxon>
        <taxon>Gunneridae</taxon>
        <taxon>Pentapetalae</taxon>
        <taxon>rosids</taxon>
        <taxon>malvids</taxon>
        <taxon>Myrtales</taxon>
        <taxon>Lythraceae</taxon>
        <taxon>Punica</taxon>
    </lineage>
</organism>
<dbReference type="AlphaFoldDB" id="A0A218XKY6"/>
<dbReference type="GO" id="GO:0012505">
    <property type="term" value="C:endomembrane system"/>
    <property type="evidence" value="ECO:0007669"/>
    <property type="project" value="TreeGrafter"/>
</dbReference>
<dbReference type="GeneID" id="116192696"/>
<dbReference type="FunFam" id="2.120.10.30:FF:000032">
    <property type="entry name" value="Protein STRICTOSIDINE SYNTHASE-LIKE 13"/>
    <property type="match status" value="1"/>
</dbReference>
<dbReference type="InterPro" id="IPR011042">
    <property type="entry name" value="6-blade_b-propeller_TolB-like"/>
</dbReference>
<dbReference type="SUPFAM" id="SSF63829">
    <property type="entry name" value="Calcium-dependent phosphotriesterase"/>
    <property type="match status" value="1"/>
</dbReference>